<gene>
    <name evidence="1" type="ORF">SAMN05444370_12012</name>
</gene>
<keyword evidence="2" id="KW-1185">Reference proteome</keyword>
<proteinExistence type="predicted"/>
<name>A0A1H4F9Y2_9RHOB</name>
<evidence type="ECO:0000313" key="1">
    <source>
        <dbReference type="EMBL" id="SEA94104.1"/>
    </source>
</evidence>
<dbReference type="EMBL" id="FNQM01000020">
    <property type="protein sequence ID" value="SEA94104.1"/>
    <property type="molecule type" value="Genomic_DNA"/>
</dbReference>
<dbReference type="AlphaFoldDB" id="A0A1H4F9Y2"/>
<accession>A0A1H4F9Y2</accession>
<sequence>MSGGDAGRVTALFSRSSGGYRFARWGRPLAPALFGFSEIEKPRYAAALAEAARACGLAVVEADPELGRNCLVFMCGAWGELPRIPGLDRLVPDLEKLVSVLKATGANQYRIFGFDEAGAIRICITLLRGDADLRAAPFPLLALSQAAQSMALWSDTAFQAESPVVATGAGAALDPWFESLLGAAYAQDMPPASDDPAHARALAARLCA</sequence>
<dbReference type="STRING" id="89524.SAMN05444370_12012"/>
<organism evidence="1 2">
    <name type="scientific">Rubrimonas cliftonensis</name>
    <dbReference type="NCBI Taxonomy" id="89524"/>
    <lineage>
        <taxon>Bacteria</taxon>
        <taxon>Pseudomonadati</taxon>
        <taxon>Pseudomonadota</taxon>
        <taxon>Alphaproteobacteria</taxon>
        <taxon>Rhodobacterales</taxon>
        <taxon>Paracoccaceae</taxon>
        <taxon>Rubrimonas</taxon>
    </lineage>
</organism>
<dbReference type="OrthoDB" id="7827308at2"/>
<dbReference type="Proteomes" id="UP000198703">
    <property type="component" value="Unassembled WGS sequence"/>
</dbReference>
<protein>
    <submittedName>
        <fullName evidence="1">Uncharacterized protein</fullName>
    </submittedName>
</protein>
<reference evidence="1 2" key="1">
    <citation type="submission" date="2016-10" db="EMBL/GenBank/DDBJ databases">
        <authorList>
            <person name="de Groot N.N."/>
        </authorList>
    </citation>
    <scope>NUCLEOTIDE SEQUENCE [LARGE SCALE GENOMIC DNA]</scope>
    <source>
        <strain evidence="1 2">DSM 15345</strain>
    </source>
</reference>
<dbReference type="RefSeq" id="WP_093255809.1">
    <property type="nucleotide sequence ID" value="NZ_FNQM01000020.1"/>
</dbReference>
<evidence type="ECO:0000313" key="2">
    <source>
        <dbReference type="Proteomes" id="UP000198703"/>
    </source>
</evidence>